<protein>
    <submittedName>
        <fullName evidence="1">Uncharacterized protein</fullName>
    </submittedName>
</protein>
<gene>
    <name evidence="1" type="ORF">MANT1106_LOCUS11543</name>
</gene>
<proteinExistence type="predicted"/>
<name>A0A7S0SL63_9CHLO</name>
<evidence type="ECO:0000313" key="1">
    <source>
        <dbReference type="EMBL" id="CAD8708860.1"/>
    </source>
</evidence>
<dbReference type="AlphaFoldDB" id="A0A7S0SL63"/>
<sequence>MDVAMERVPATASSASDDQADDALLQLQGRLHRWAVDQHQFLAGFSAVKFSQHGPGALFVFANCGLDDLLVADEDPESTAVRGLERQLILVWGGITSKAGVTLAELRTKVVCQTPGLKRSIEEGCDRESFPVVVCAGMEYATDDVAAGLRPPRAKGRYTGAGGVSVMSLQYGDFRAALKFGLSLSLGDALDLEVDRVD</sequence>
<accession>A0A7S0SL63</accession>
<reference evidence="1" key="1">
    <citation type="submission" date="2021-01" db="EMBL/GenBank/DDBJ databases">
        <authorList>
            <person name="Corre E."/>
            <person name="Pelletier E."/>
            <person name="Niang G."/>
            <person name="Scheremetjew M."/>
            <person name="Finn R."/>
            <person name="Kale V."/>
            <person name="Holt S."/>
            <person name="Cochrane G."/>
            <person name="Meng A."/>
            <person name="Brown T."/>
            <person name="Cohen L."/>
        </authorList>
    </citation>
    <scope>NUCLEOTIDE SEQUENCE</scope>
    <source>
        <strain evidence="1">SL-175</strain>
    </source>
</reference>
<dbReference type="EMBL" id="HBFC01019352">
    <property type="protein sequence ID" value="CAD8708860.1"/>
    <property type="molecule type" value="Transcribed_RNA"/>
</dbReference>
<organism evidence="1">
    <name type="scientific">Mantoniella antarctica</name>
    <dbReference type="NCBI Taxonomy" id="81844"/>
    <lineage>
        <taxon>Eukaryota</taxon>
        <taxon>Viridiplantae</taxon>
        <taxon>Chlorophyta</taxon>
        <taxon>Mamiellophyceae</taxon>
        <taxon>Mamiellales</taxon>
        <taxon>Mamiellaceae</taxon>
        <taxon>Mantoniella</taxon>
    </lineage>
</organism>